<feature type="coiled-coil region" evidence="1">
    <location>
        <begin position="531"/>
        <end position="589"/>
    </location>
</feature>
<feature type="region of interest" description="Disordered" evidence="2">
    <location>
        <begin position="481"/>
        <end position="509"/>
    </location>
</feature>
<proteinExistence type="predicted"/>
<dbReference type="Proteomes" id="UP001230268">
    <property type="component" value="Unassembled WGS sequence"/>
</dbReference>
<feature type="coiled-coil region" evidence="1">
    <location>
        <begin position="221"/>
        <end position="461"/>
    </location>
</feature>
<evidence type="ECO:0000313" key="4">
    <source>
        <dbReference type="Proteomes" id="UP001230268"/>
    </source>
</evidence>
<evidence type="ECO:0000313" key="3">
    <source>
        <dbReference type="EMBL" id="KAK1442101.1"/>
    </source>
</evidence>
<reference evidence="3" key="1">
    <citation type="submission" date="2023-08" db="EMBL/GenBank/DDBJ databases">
        <title>Draft sequence of the Babesia gibsoni genome.</title>
        <authorList>
            <person name="Yamagishi J.Y."/>
            <person name="Xuan X.X."/>
        </authorList>
    </citation>
    <scope>NUCLEOTIDE SEQUENCE</scope>
    <source>
        <strain evidence="3">Azabu</strain>
    </source>
</reference>
<name>A0AAD8LMX5_BABGI</name>
<gene>
    <name evidence="3" type="ORF">BgAZ_401310</name>
</gene>
<comment type="caution">
    <text evidence="3">The sequence shown here is derived from an EMBL/GenBank/DDBJ whole genome shotgun (WGS) entry which is preliminary data.</text>
</comment>
<keyword evidence="4" id="KW-1185">Reference proteome</keyword>
<sequence>MANAQLDRIWMSLKATMDDTDELYRSVQAGMFPRLSDKRCVEVKQTPKGVTPTSKHSPRFGQPSTRVEHLMPPYTESQVPYAFDFPHQEASHGTAGKAVRFGNKAETTEDLAFKKAVGKENEDYVTNVTKNDFLKSLDTDLNGWNEAQRKVFYKLVSSAEAQMHSESERLRREYSLQLERKLAAIRREMADVHRGVASEFSELKVDHDRLSFDDSENRRTLKLTKESLEKLQKAYDNLMDECGRKSSEIVRLNSVVVNTERSLINLKQRVLQLENELIEKEGHIVNLHEDVATVYRQMEATSSNNAKAERKLTCTTNDLKNAQEELVQLKLDLESHEINAQLHQKERDMLEKRNKAMQQEIEELTAEKMRLEAVILRLEEDTIVSLKQQCKNAEEQLKQARLEAVSCDKRQELAQLKREFEAVQYQCNMFEEDNKSLLKENSKLTQQLNDMKTKLKDTENDLFQVRCKMNVMRQKGYKSLKPNIAQGPYPADYQGETKQKEEEVHPEKPKRRDIFAPTMFNAPSPEDQERIDELERQLTDLHLQKDRMLSEMTRLHVGPKSPSMDRRRCHLLEQDIERINKKIHEVSESIRKLEVPI</sequence>
<accession>A0AAD8LMX5</accession>
<feature type="region of interest" description="Disordered" evidence="2">
    <location>
        <begin position="45"/>
        <end position="66"/>
    </location>
</feature>
<keyword evidence="1" id="KW-0175">Coiled coil</keyword>
<dbReference type="EMBL" id="JAVEPI010000004">
    <property type="protein sequence ID" value="KAK1442101.1"/>
    <property type="molecule type" value="Genomic_DNA"/>
</dbReference>
<organism evidence="3 4">
    <name type="scientific">Babesia gibsoni</name>
    <dbReference type="NCBI Taxonomy" id="33632"/>
    <lineage>
        <taxon>Eukaryota</taxon>
        <taxon>Sar</taxon>
        <taxon>Alveolata</taxon>
        <taxon>Apicomplexa</taxon>
        <taxon>Aconoidasida</taxon>
        <taxon>Piroplasmida</taxon>
        <taxon>Babesiidae</taxon>
        <taxon>Babesia</taxon>
    </lineage>
</organism>
<protein>
    <submittedName>
        <fullName evidence="3">Uncharacterized protein</fullName>
    </submittedName>
</protein>
<dbReference type="AlphaFoldDB" id="A0AAD8LMX5"/>
<evidence type="ECO:0000256" key="1">
    <source>
        <dbReference type="SAM" id="Coils"/>
    </source>
</evidence>
<evidence type="ECO:0000256" key="2">
    <source>
        <dbReference type="SAM" id="MobiDB-lite"/>
    </source>
</evidence>
<feature type="compositionally biased region" description="Basic and acidic residues" evidence="2">
    <location>
        <begin position="495"/>
        <end position="509"/>
    </location>
</feature>